<evidence type="ECO:0000313" key="1">
    <source>
        <dbReference type="EMBL" id="KAJ1132828.1"/>
    </source>
</evidence>
<keyword evidence="2" id="KW-1185">Reference proteome</keyword>
<reference evidence="1" key="1">
    <citation type="journal article" date="2022" name="bioRxiv">
        <title>Sequencing and chromosome-scale assembly of the giantPleurodeles waltlgenome.</title>
        <authorList>
            <person name="Brown T."/>
            <person name="Elewa A."/>
            <person name="Iarovenko S."/>
            <person name="Subramanian E."/>
            <person name="Araus A.J."/>
            <person name="Petzold A."/>
            <person name="Susuki M."/>
            <person name="Suzuki K.-i.T."/>
            <person name="Hayashi T."/>
            <person name="Toyoda A."/>
            <person name="Oliveira C."/>
            <person name="Osipova E."/>
            <person name="Leigh N.D."/>
            <person name="Simon A."/>
            <person name="Yun M.H."/>
        </authorList>
    </citation>
    <scope>NUCLEOTIDE SEQUENCE</scope>
    <source>
        <strain evidence="1">20211129_DDA</strain>
        <tissue evidence="1">Liver</tissue>
    </source>
</reference>
<name>A0AAV7Q279_PLEWA</name>
<proteinExistence type="predicted"/>
<comment type="caution">
    <text evidence="1">The sequence shown here is derived from an EMBL/GenBank/DDBJ whole genome shotgun (WGS) entry which is preliminary data.</text>
</comment>
<accession>A0AAV7Q279</accession>
<protein>
    <submittedName>
        <fullName evidence="1">Uncharacterized protein</fullName>
    </submittedName>
</protein>
<evidence type="ECO:0000313" key="2">
    <source>
        <dbReference type="Proteomes" id="UP001066276"/>
    </source>
</evidence>
<dbReference type="AlphaFoldDB" id="A0AAV7Q279"/>
<dbReference type="EMBL" id="JANPWB010000011">
    <property type="protein sequence ID" value="KAJ1132828.1"/>
    <property type="molecule type" value="Genomic_DNA"/>
</dbReference>
<dbReference type="Proteomes" id="UP001066276">
    <property type="component" value="Chromosome 7"/>
</dbReference>
<organism evidence="1 2">
    <name type="scientific">Pleurodeles waltl</name>
    <name type="common">Iberian ribbed newt</name>
    <dbReference type="NCBI Taxonomy" id="8319"/>
    <lineage>
        <taxon>Eukaryota</taxon>
        <taxon>Metazoa</taxon>
        <taxon>Chordata</taxon>
        <taxon>Craniata</taxon>
        <taxon>Vertebrata</taxon>
        <taxon>Euteleostomi</taxon>
        <taxon>Amphibia</taxon>
        <taxon>Batrachia</taxon>
        <taxon>Caudata</taxon>
        <taxon>Salamandroidea</taxon>
        <taxon>Salamandridae</taxon>
        <taxon>Pleurodelinae</taxon>
        <taxon>Pleurodeles</taxon>
    </lineage>
</organism>
<gene>
    <name evidence="1" type="ORF">NDU88_011129</name>
</gene>
<sequence>MTGARVLGEACNRILPPLPPTGPPSRGIRFSIILTLCSHRGRDPLRHQQYQVDLENILRNPRRAHAENETNNPHHHGIQIFFGKRKCVCFFLASWHSEMTRTEGSFKRLDAVGVEFLAPENRPRSRRVSAPMLLQGSWAT</sequence>